<name>A0ABU5U746_9CYAN</name>
<sequence>MASCSEEVTQDLPSHLFEGLENGRYGRDYIRELDKKLLNRVF</sequence>
<dbReference type="Proteomes" id="UP001301728">
    <property type="component" value="Unassembled WGS sequence"/>
</dbReference>
<gene>
    <name evidence="1" type="ORF">VB854_29335</name>
</gene>
<evidence type="ECO:0000313" key="1">
    <source>
        <dbReference type="EMBL" id="MEA5523040.1"/>
    </source>
</evidence>
<reference evidence="1 2" key="1">
    <citation type="submission" date="2023-12" db="EMBL/GenBank/DDBJ databases">
        <title>Baltic Sea Cyanobacteria.</title>
        <authorList>
            <person name="Delbaje E."/>
            <person name="Fewer D.P."/>
            <person name="Shishido T.K."/>
        </authorList>
    </citation>
    <scope>NUCLEOTIDE SEQUENCE [LARGE SCALE GENOMIC DNA]</scope>
    <source>
        <strain evidence="1 2">CCNP 1315</strain>
    </source>
</reference>
<organism evidence="1 2">
    <name type="scientific">Limnoraphis robusta CCNP1315</name>
    <dbReference type="NCBI Taxonomy" id="3110306"/>
    <lineage>
        <taxon>Bacteria</taxon>
        <taxon>Bacillati</taxon>
        <taxon>Cyanobacteriota</taxon>
        <taxon>Cyanophyceae</taxon>
        <taxon>Oscillatoriophycideae</taxon>
        <taxon>Oscillatoriales</taxon>
        <taxon>Sirenicapillariaceae</taxon>
        <taxon>Limnoraphis</taxon>
    </lineage>
</organism>
<dbReference type="EMBL" id="JAYGHT010000198">
    <property type="protein sequence ID" value="MEA5523040.1"/>
    <property type="molecule type" value="Genomic_DNA"/>
</dbReference>
<proteinExistence type="predicted"/>
<accession>A0ABU5U746</accession>
<keyword evidence="2" id="KW-1185">Reference proteome</keyword>
<comment type="caution">
    <text evidence="1">The sequence shown here is derived from an EMBL/GenBank/DDBJ whole genome shotgun (WGS) entry which is preliminary data.</text>
</comment>
<dbReference type="RefSeq" id="WP_281062886.1">
    <property type="nucleotide sequence ID" value="NZ_JAYGHT010000198.1"/>
</dbReference>
<protein>
    <submittedName>
        <fullName evidence="1">Uncharacterized protein</fullName>
    </submittedName>
</protein>
<evidence type="ECO:0000313" key="2">
    <source>
        <dbReference type="Proteomes" id="UP001301728"/>
    </source>
</evidence>